<feature type="transmembrane region" description="Helical" evidence="7">
    <location>
        <begin position="128"/>
        <end position="148"/>
    </location>
</feature>
<evidence type="ECO:0000256" key="2">
    <source>
        <dbReference type="ARBA" id="ARBA00022448"/>
    </source>
</evidence>
<feature type="transmembrane region" description="Helical" evidence="7">
    <location>
        <begin position="216"/>
        <end position="237"/>
    </location>
</feature>
<feature type="transmembrane region" description="Helical" evidence="7">
    <location>
        <begin position="368"/>
        <end position="385"/>
    </location>
</feature>
<dbReference type="RefSeq" id="WP_151125185.1">
    <property type="nucleotide sequence ID" value="NZ_CP088081.1"/>
</dbReference>
<evidence type="ECO:0000256" key="1">
    <source>
        <dbReference type="ARBA" id="ARBA00004651"/>
    </source>
</evidence>
<accession>A0A643F8Q2</accession>
<dbReference type="PANTHER" id="PTHR43266:SF2">
    <property type="entry name" value="MAJOR FACILITATOR SUPERFAMILY (MFS) PROFILE DOMAIN-CONTAINING PROTEIN"/>
    <property type="match status" value="1"/>
</dbReference>
<evidence type="ECO:0000256" key="6">
    <source>
        <dbReference type="ARBA" id="ARBA00023136"/>
    </source>
</evidence>
<dbReference type="OrthoDB" id="9803968at2"/>
<feature type="transmembrane region" description="Helical" evidence="7">
    <location>
        <begin position="42"/>
        <end position="65"/>
    </location>
</feature>
<dbReference type="InterPro" id="IPR036259">
    <property type="entry name" value="MFS_trans_sf"/>
</dbReference>
<feature type="transmembrane region" description="Helical" evidence="7">
    <location>
        <begin position="188"/>
        <end position="204"/>
    </location>
</feature>
<gene>
    <name evidence="8" type="primary">lplT</name>
    <name evidence="8" type="ORF">F7Q92_16415</name>
</gene>
<protein>
    <submittedName>
        <fullName evidence="8">Lysophospholipid transporter LplT</fullName>
    </submittedName>
</protein>
<dbReference type="Gene3D" id="1.20.1250.20">
    <property type="entry name" value="MFS general substrate transporter like domains"/>
    <property type="match status" value="1"/>
</dbReference>
<dbReference type="EMBL" id="VZPB01000046">
    <property type="protein sequence ID" value="KAB0577505.1"/>
    <property type="molecule type" value="Genomic_DNA"/>
</dbReference>
<dbReference type="NCBIfam" id="NF008397">
    <property type="entry name" value="PRK11195.1"/>
    <property type="match status" value="1"/>
</dbReference>
<dbReference type="GO" id="GO:0022857">
    <property type="term" value="F:transmembrane transporter activity"/>
    <property type="evidence" value="ECO:0007669"/>
    <property type="project" value="InterPro"/>
</dbReference>
<reference evidence="8 9" key="1">
    <citation type="submission" date="2019-09" db="EMBL/GenBank/DDBJ databases">
        <title>Draft genome sequences of 48 bacterial type strains from the CCUG.</title>
        <authorList>
            <person name="Tunovic T."/>
            <person name="Pineiro-Iglesias B."/>
            <person name="Unosson C."/>
            <person name="Inganas E."/>
            <person name="Ohlen M."/>
            <person name="Cardew S."/>
            <person name="Jensie-Markopoulos S."/>
            <person name="Salva-Serra F."/>
            <person name="Jaen-Luchoro D."/>
            <person name="Karlsson R."/>
            <person name="Svensson-Stadler L."/>
            <person name="Chun J."/>
            <person name="Moore E."/>
        </authorList>
    </citation>
    <scope>NUCLEOTIDE SEQUENCE [LARGE SCALE GENOMIC DNA]</scope>
    <source>
        <strain evidence="8 9">CCUG 30977</strain>
    </source>
</reference>
<keyword evidence="6 7" id="KW-0472">Membrane</keyword>
<comment type="subcellular location">
    <subcellularLocation>
        <location evidence="1">Cell membrane</location>
        <topology evidence="1">Multi-pass membrane protein</topology>
    </subcellularLocation>
</comment>
<evidence type="ECO:0000256" key="5">
    <source>
        <dbReference type="ARBA" id="ARBA00022989"/>
    </source>
</evidence>
<keyword evidence="2" id="KW-0813">Transport</keyword>
<dbReference type="Pfam" id="PF07690">
    <property type="entry name" value="MFS_1"/>
    <property type="match status" value="1"/>
</dbReference>
<dbReference type="SUPFAM" id="SSF103473">
    <property type="entry name" value="MFS general substrate transporter"/>
    <property type="match status" value="1"/>
</dbReference>
<organism evidence="8 9">
    <name type="scientific">Ideonella dechloratans</name>
    <dbReference type="NCBI Taxonomy" id="36863"/>
    <lineage>
        <taxon>Bacteria</taxon>
        <taxon>Pseudomonadati</taxon>
        <taxon>Pseudomonadota</taxon>
        <taxon>Betaproteobacteria</taxon>
        <taxon>Burkholderiales</taxon>
        <taxon>Sphaerotilaceae</taxon>
        <taxon>Ideonella</taxon>
    </lineage>
</organism>
<keyword evidence="9" id="KW-1185">Reference proteome</keyword>
<feature type="transmembrane region" description="Helical" evidence="7">
    <location>
        <begin position="249"/>
        <end position="266"/>
    </location>
</feature>
<dbReference type="InterPro" id="IPR011701">
    <property type="entry name" value="MFS"/>
</dbReference>
<evidence type="ECO:0000313" key="8">
    <source>
        <dbReference type="EMBL" id="KAB0577505.1"/>
    </source>
</evidence>
<dbReference type="GO" id="GO:0005886">
    <property type="term" value="C:plasma membrane"/>
    <property type="evidence" value="ECO:0007669"/>
    <property type="project" value="UniProtKB-SubCell"/>
</dbReference>
<keyword evidence="5 7" id="KW-1133">Transmembrane helix</keyword>
<keyword evidence="3" id="KW-1003">Cell membrane</keyword>
<feature type="transmembrane region" description="Helical" evidence="7">
    <location>
        <begin position="344"/>
        <end position="362"/>
    </location>
</feature>
<feature type="transmembrane region" description="Helical" evidence="7">
    <location>
        <begin position="155"/>
        <end position="176"/>
    </location>
</feature>
<evidence type="ECO:0000256" key="4">
    <source>
        <dbReference type="ARBA" id="ARBA00022692"/>
    </source>
</evidence>
<dbReference type="Proteomes" id="UP000430120">
    <property type="component" value="Unassembled WGS sequence"/>
</dbReference>
<name>A0A643F8Q2_IDEDE</name>
<dbReference type="AlphaFoldDB" id="A0A643F8Q2"/>
<sequence length="406" mass="42072">MPRGFLLLIAAQFTSALADNALLIVAIALLQQQGLPGWWAPLLKFSFTLSYVLLAPVVGPLADALPKARLMAWMNALKMLGLGGMLLPVHPVAAYAVVGLGAAGYAPAKYGLVTELVPPHQLVAANGWIEVSIVCAALLGTVLGGGLVSPTMLSLGLEVSLGLLLGLYGLAAVLQWGVPDSGARYPKAVWHPLALSADFWRANLRLWRDAAGGLSLSVTTLFWGVGGVLQFAVLRWATERVGLGLDRAAYLQAVVALGVVAGASLAGRFVPLHRAMRVLPAGVALGGLIAAVAPLTTLGPALPLLVLTGAVGGILVVPMNALLQHRGHQLLTAGRSIAVQGFNENLSVLTMLGVYAGLHALALPLVPLMMGFGGLIAAFMLVLMARRRALRRQARLGACGSGAGQR</sequence>
<keyword evidence="4 7" id="KW-0812">Transmembrane</keyword>
<dbReference type="PANTHER" id="PTHR43266">
    <property type="entry name" value="MACROLIDE-EFFLUX PROTEIN"/>
    <property type="match status" value="1"/>
</dbReference>
<feature type="transmembrane region" description="Helical" evidence="7">
    <location>
        <begin position="86"/>
        <end position="108"/>
    </location>
</feature>
<evidence type="ECO:0000256" key="7">
    <source>
        <dbReference type="SAM" id="Phobius"/>
    </source>
</evidence>
<evidence type="ECO:0000313" key="9">
    <source>
        <dbReference type="Proteomes" id="UP000430120"/>
    </source>
</evidence>
<comment type="caution">
    <text evidence="8">The sequence shown here is derived from an EMBL/GenBank/DDBJ whole genome shotgun (WGS) entry which is preliminary data.</text>
</comment>
<proteinExistence type="predicted"/>
<feature type="transmembrane region" description="Helical" evidence="7">
    <location>
        <begin position="301"/>
        <end position="323"/>
    </location>
</feature>
<feature type="transmembrane region" description="Helical" evidence="7">
    <location>
        <begin position="278"/>
        <end position="295"/>
    </location>
</feature>
<evidence type="ECO:0000256" key="3">
    <source>
        <dbReference type="ARBA" id="ARBA00022475"/>
    </source>
</evidence>